<evidence type="ECO:0000313" key="1">
    <source>
        <dbReference type="EMBL" id="KAJ0099996.1"/>
    </source>
</evidence>
<name>A0ACC1BMA6_9ROSI</name>
<protein>
    <submittedName>
        <fullName evidence="1">Uncharacterized protein</fullName>
    </submittedName>
</protein>
<dbReference type="Proteomes" id="UP001164250">
    <property type="component" value="Chromosome 4"/>
</dbReference>
<dbReference type="EMBL" id="CM047900">
    <property type="protein sequence ID" value="KAJ0099996.1"/>
    <property type="molecule type" value="Genomic_DNA"/>
</dbReference>
<accession>A0ACC1BMA6</accession>
<keyword evidence="2" id="KW-1185">Reference proteome</keyword>
<gene>
    <name evidence="1" type="ORF">Patl1_20106</name>
</gene>
<organism evidence="1 2">
    <name type="scientific">Pistacia atlantica</name>
    <dbReference type="NCBI Taxonomy" id="434234"/>
    <lineage>
        <taxon>Eukaryota</taxon>
        <taxon>Viridiplantae</taxon>
        <taxon>Streptophyta</taxon>
        <taxon>Embryophyta</taxon>
        <taxon>Tracheophyta</taxon>
        <taxon>Spermatophyta</taxon>
        <taxon>Magnoliopsida</taxon>
        <taxon>eudicotyledons</taxon>
        <taxon>Gunneridae</taxon>
        <taxon>Pentapetalae</taxon>
        <taxon>rosids</taxon>
        <taxon>malvids</taxon>
        <taxon>Sapindales</taxon>
        <taxon>Anacardiaceae</taxon>
        <taxon>Pistacia</taxon>
    </lineage>
</organism>
<proteinExistence type="predicted"/>
<evidence type="ECO:0000313" key="2">
    <source>
        <dbReference type="Proteomes" id="UP001164250"/>
    </source>
</evidence>
<reference evidence="2" key="1">
    <citation type="journal article" date="2023" name="G3 (Bethesda)">
        <title>Genome assembly and association tests identify interacting loci associated with vigor, precocity, and sex in interspecific pistachio rootstocks.</title>
        <authorList>
            <person name="Palmer W."/>
            <person name="Jacygrad E."/>
            <person name="Sagayaradj S."/>
            <person name="Cavanaugh K."/>
            <person name="Han R."/>
            <person name="Bertier L."/>
            <person name="Beede B."/>
            <person name="Kafkas S."/>
            <person name="Golino D."/>
            <person name="Preece J."/>
            <person name="Michelmore R."/>
        </authorList>
    </citation>
    <scope>NUCLEOTIDE SEQUENCE [LARGE SCALE GENOMIC DNA]</scope>
</reference>
<sequence>MPVKCPVTAIIKPRKVQGTECFEVSWQESYGLKSSVVPAELIQSACPEKIVEFKERRAAPRTKKSKPRSCVSEIDQKLQALMLDIESESSAVHNVTFSSKTVMPENNSGVSESRTLRLMAMPQIQVPSNPTAPTVAKDEVIDLISPSPACCL</sequence>
<comment type="caution">
    <text evidence="1">The sequence shown here is derived from an EMBL/GenBank/DDBJ whole genome shotgun (WGS) entry which is preliminary data.</text>
</comment>